<dbReference type="PATRIC" id="fig|329854.7.peg.2109"/>
<comment type="caution">
    <text evidence="1">The sequence shown here is derived from an EMBL/GenBank/DDBJ whole genome shotgun (WGS) entry which is preliminary data.</text>
</comment>
<evidence type="ECO:0000313" key="1">
    <source>
        <dbReference type="EMBL" id="KXT51283.1"/>
    </source>
</evidence>
<dbReference type="EMBL" id="LTDF01000075">
    <property type="protein sequence ID" value="KXT51283.1"/>
    <property type="molecule type" value="Genomic_DNA"/>
</dbReference>
<proteinExistence type="predicted"/>
<evidence type="ECO:0000313" key="2">
    <source>
        <dbReference type="Proteomes" id="UP000070319"/>
    </source>
</evidence>
<sequence>MIAIYLSNIESQISNIEKGVKDMQLFLYRAKLWNASFNH</sequence>
<reference evidence="1 2" key="1">
    <citation type="submission" date="2016-02" db="EMBL/GenBank/DDBJ databases">
        <authorList>
            <person name="Wen L."/>
            <person name="He K."/>
            <person name="Yang H."/>
        </authorList>
    </citation>
    <scope>NUCLEOTIDE SEQUENCE [LARGE SCALE GENOMIC DNA]</scope>
    <source>
        <strain evidence="1 2">KLE1704</strain>
    </source>
</reference>
<dbReference type="Proteomes" id="UP000070319">
    <property type="component" value="Unassembled WGS sequence"/>
</dbReference>
<dbReference type="AlphaFoldDB" id="A0A139LIQ7"/>
<accession>A0A139LIQ7</accession>
<name>A0A139LIQ7_9BACE</name>
<protein>
    <submittedName>
        <fullName evidence="1">Uncharacterized protein</fullName>
    </submittedName>
</protein>
<organism evidence="1">
    <name type="scientific">Bacteroides intestinalis</name>
    <dbReference type="NCBI Taxonomy" id="329854"/>
    <lineage>
        <taxon>Bacteria</taxon>
        <taxon>Pseudomonadati</taxon>
        <taxon>Bacteroidota</taxon>
        <taxon>Bacteroidia</taxon>
        <taxon>Bacteroidales</taxon>
        <taxon>Bacteroidaceae</taxon>
        <taxon>Bacteroides</taxon>
    </lineage>
</organism>
<gene>
    <name evidence="1" type="ORF">HMPREF2531_02071</name>
</gene>